<feature type="region of interest" description="Disordered" evidence="2">
    <location>
        <begin position="61"/>
        <end position="84"/>
    </location>
</feature>
<dbReference type="PANTHER" id="PTHR46430">
    <property type="entry name" value="PROTEIN SKT5-RELATED"/>
    <property type="match status" value="1"/>
</dbReference>
<dbReference type="SUPFAM" id="SSF81901">
    <property type="entry name" value="HCP-like"/>
    <property type="match status" value="1"/>
</dbReference>
<feature type="compositionally biased region" description="Low complexity" evidence="2">
    <location>
        <begin position="765"/>
        <end position="782"/>
    </location>
</feature>
<feature type="compositionally biased region" description="Low complexity" evidence="2">
    <location>
        <begin position="717"/>
        <end position="740"/>
    </location>
</feature>
<evidence type="ECO:0000313" key="3">
    <source>
        <dbReference type="EMBL" id="OXG28258.1"/>
    </source>
</evidence>
<gene>
    <name evidence="3" type="ORF">C361_00955</name>
</gene>
<dbReference type="OrthoDB" id="272077at2759"/>
<proteinExistence type="predicted"/>
<keyword evidence="1" id="KW-0677">Repeat</keyword>
<evidence type="ECO:0000313" key="4">
    <source>
        <dbReference type="Proteomes" id="UP000199727"/>
    </source>
</evidence>
<dbReference type="Pfam" id="PF08238">
    <property type="entry name" value="Sel1"/>
    <property type="match status" value="4"/>
</dbReference>
<dbReference type="InterPro" id="IPR011990">
    <property type="entry name" value="TPR-like_helical_dom_sf"/>
</dbReference>
<evidence type="ECO:0000256" key="1">
    <source>
        <dbReference type="ARBA" id="ARBA00022737"/>
    </source>
</evidence>
<dbReference type="Gene3D" id="1.25.40.10">
    <property type="entry name" value="Tetratricopeptide repeat domain"/>
    <property type="match status" value="1"/>
</dbReference>
<dbReference type="InterPro" id="IPR006597">
    <property type="entry name" value="Sel1-like"/>
</dbReference>
<comment type="caution">
    <text evidence="3">The sequence shown here is derived from an EMBL/GenBank/DDBJ whole genome shotgun (WGS) entry which is preliminary data.</text>
</comment>
<reference evidence="3 4" key="1">
    <citation type="submission" date="2017-06" db="EMBL/GenBank/DDBJ databases">
        <title>Global population genomics of the pathogenic fungus Cryptococcus neoformans var. grubii.</title>
        <authorList>
            <person name="Cuomo C."/>
            <person name="Litvintseva A."/>
            <person name="Chen Y."/>
            <person name="Young S."/>
            <person name="Zeng Q."/>
            <person name="Chapman S."/>
            <person name="Gujja S."/>
            <person name="Saif S."/>
            <person name="Birren B."/>
        </authorList>
    </citation>
    <scope>NUCLEOTIDE SEQUENCE [LARGE SCALE GENOMIC DNA]</scope>
    <source>
        <strain evidence="3 4">Tu259-1</strain>
    </source>
</reference>
<organism evidence="3 4">
    <name type="scientific">Cryptococcus neoformans Tu259-1</name>
    <dbReference type="NCBI Taxonomy" id="1230072"/>
    <lineage>
        <taxon>Eukaryota</taxon>
        <taxon>Fungi</taxon>
        <taxon>Dikarya</taxon>
        <taxon>Basidiomycota</taxon>
        <taxon>Agaricomycotina</taxon>
        <taxon>Tremellomycetes</taxon>
        <taxon>Tremellales</taxon>
        <taxon>Cryptococcaceae</taxon>
        <taxon>Cryptococcus</taxon>
        <taxon>Cryptococcus neoformans species complex</taxon>
    </lineage>
</organism>
<dbReference type="AlphaFoldDB" id="A0A854QJ53"/>
<dbReference type="InterPro" id="IPR051726">
    <property type="entry name" value="Chitin_Synth_Reg"/>
</dbReference>
<dbReference type="EMBL" id="AMKT01000016">
    <property type="protein sequence ID" value="OXG28258.1"/>
    <property type="molecule type" value="Genomic_DNA"/>
</dbReference>
<dbReference type="Proteomes" id="UP000199727">
    <property type="component" value="Unassembled WGS sequence"/>
</dbReference>
<feature type="region of interest" description="Disordered" evidence="2">
    <location>
        <begin position="617"/>
        <end position="647"/>
    </location>
</feature>
<feature type="region of interest" description="Disordered" evidence="2">
    <location>
        <begin position="673"/>
        <end position="800"/>
    </location>
</feature>
<feature type="compositionally biased region" description="Polar residues" evidence="2">
    <location>
        <begin position="629"/>
        <end position="639"/>
    </location>
</feature>
<accession>A0A854QJ53</accession>
<sequence>MTAISRIQPSHGAPQYPSCTPLPPPRPNSTVYPSTYDYWATPIPPPRPSTAYTAPYIPDVSQQPSSTSWSHPHQCPTRSETPLVSNSGQLAMPQSIRHPQSSQAVGCDYLSSICSTDIPASLQGEHIVPGSVVPSTAFIPEPASSMPPPTSNFDPRPPPTMEAQSTTSNIFSNSKAEDFAPAPPRLSSLNQPYLGHVQTLTLPTIRLTTSTSPIEIHPYPTAESLTHASAKLDSWADAHQIAWAQDVLRLVERHWQQTSNADHFERPSSPPSDSQHLSITLQHLLDTAALIIIAISDSDIKAHASLALYLKGKLISSGACAALLPKNKIQSFKDFEGAARKGEKRAWYRLGKDYEGVNDLIRASDCYDRGAKAGDCESAFRMGMAYLLGQLNFPLDPTTGLYFLHQSSNTAIIDFPQASYVYGMLLAGDITLQTNMPPNLIIPPASPPTDALLAQQNLARESIERAAYFNYPPAQFKLGQMYEHADLSCVYDPIASVAWYTFASQNGQIEADMALSKWFLCGAEGYFPKNESIAKTYGEKAARKGHPNACFALGYYNEIGVGTDVDLEQARKWYEKAAKAGNAEAPARLAALSLPVPTAISMNEHRSRLNDTLVRKHTTAKVRSDRNTSFRPVRQQTYEPQHPPIPPSYDHADPQLEFGQMNQIQTPVGLPAFPCPISQTPSPLPSLTPATNYPPHQPQPSCALQVPSANPFRPPMHQHQYSSSSTSTTATGGAHQSSSTLRPMTVADHHQMSTAGSSASDLPVPSTSSSTSIPITSSGPIGKVSGGISGVMGKKKKKGPQTFAEMGFVSKPVEEDGCVLM</sequence>
<protein>
    <submittedName>
        <fullName evidence="3">Chitin synthase regulator 3</fullName>
    </submittedName>
</protein>
<dbReference type="SMART" id="SM00671">
    <property type="entry name" value="SEL1"/>
    <property type="match status" value="5"/>
</dbReference>
<dbReference type="PANTHER" id="PTHR46430:SF2">
    <property type="entry name" value="CHITIN SYNTHASE REGULATORY FACTOR 4"/>
    <property type="match status" value="1"/>
</dbReference>
<evidence type="ECO:0000256" key="2">
    <source>
        <dbReference type="SAM" id="MobiDB-lite"/>
    </source>
</evidence>
<name>A0A854QJ53_CRYNE</name>
<feature type="region of interest" description="Disordered" evidence="2">
    <location>
        <begin position="1"/>
        <end position="31"/>
    </location>
</feature>